<dbReference type="Gene3D" id="3.50.50.60">
    <property type="entry name" value="FAD/NAD(P)-binding domain"/>
    <property type="match status" value="2"/>
</dbReference>
<keyword evidence="4" id="KW-0560">Oxidoreductase</keyword>
<dbReference type="PRINTS" id="PR00368">
    <property type="entry name" value="FADPNR"/>
</dbReference>
<dbReference type="InterPro" id="IPR016156">
    <property type="entry name" value="FAD/NAD-linked_Rdtase_dimer_sf"/>
</dbReference>
<dbReference type="RefSeq" id="WP_264796490.1">
    <property type="nucleotide sequence ID" value="NZ_BRVS01000016.1"/>
</dbReference>
<feature type="domain" description="FAD/NAD(P)-binding" evidence="5">
    <location>
        <begin position="4"/>
        <end position="296"/>
    </location>
</feature>
<dbReference type="SUPFAM" id="SSF55424">
    <property type="entry name" value="FAD/NAD-linked reductases, dimerisation (C-terminal) domain"/>
    <property type="match status" value="1"/>
</dbReference>
<evidence type="ECO:0000256" key="1">
    <source>
        <dbReference type="ARBA" id="ARBA00001974"/>
    </source>
</evidence>
<dbReference type="InterPro" id="IPR028202">
    <property type="entry name" value="Reductase_C"/>
</dbReference>
<dbReference type="Pfam" id="PF07992">
    <property type="entry name" value="Pyr_redox_2"/>
    <property type="match status" value="1"/>
</dbReference>
<keyword evidence="2" id="KW-0285">Flavoprotein</keyword>
<dbReference type="InterPro" id="IPR050446">
    <property type="entry name" value="FAD-oxidoreductase/Apoptosis"/>
</dbReference>
<evidence type="ECO:0000259" key="6">
    <source>
        <dbReference type="Pfam" id="PF14759"/>
    </source>
</evidence>
<protein>
    <submittedName>
        <fullName evidence="7">Pyridine nucleotide-disulfide oxidoreductase</fullName>
    </submittedName>
</protein>
<dbReference type="EMBL" id="BRVS01000016">
    <property type="protein sequence ID" value="GLB68393.1"/>
    <property type="molecule type" value="Genomic_DNA"/>
</dbReference>
<reference evidence="7 8" key="1">
    <citation type="journal article" date="2023" name="Int. J. Syst. Evol. Microbiol.">
        <title>Arthrobacter mangrovi sp. nov., an actinobacterium isolated from the rhizosphere of a mangrove.</title>
        <authorList>
            <person name="Hamada M."/>
            <person name="Saitou S."/>
            <person name="Enomoto N."/>
            <person name="Nanri K."/>
            <person name="Hidaka K."/>
            <person name="Miura T."/>
            <person name="Tamura T."/>
        </authorList>
    </citation>
    <scope>NUCLEOTIDE SEQUENCE [LARGE SCALE GENOMIC DNA]</scope>
    <source>
        <strain evidence="7 8">NBRC 112813</strain>
    </source>
</reference>
<evidence type="ECO:0000256" key="2">
    <source>
        <dbReference type="ARBA" id="ARBA00022630"/>
    </source>
</evidence>
<dbReference type="PANTHER" id="PTHR43557:SF2">
    <property type="entry name" value="RIESKE DOMAIN-CONTAINING PROTEIN-RELATED"/>
    <property type="match status" value="1"/>
</dbReference>
<dbReference type="SUPFAM" id="SSF51905">
    <property type="entry name" value="FAD/NAD(P)-binding domain"/>
    <property type="match status" value="2"/>
</dbReference>
<dbReference type="Pfam" id="PF14759">
    <property type="entry name" value="Reductase_C"/>
    <property type="match status" value="1"/>
</dbReference>
<evidence type="ECO:0000256" key="3">
    <source>
        <dbReference type="ARBA" id="ARBA00022827"/>
    </source>
</evidence>
<comment type="caution">
    <text evidence="7">The sequence shown here is derived from an EMBL/GenBank/DDBJ whole genome shotgun (WGS) entry which is preliminary data.</text>
</comment>
<dbReference type="InterPro" id="IPR036188">
    <property type="entry name" value="FAD/NAD-bd_sf"/>
</dbReference>
<keyword evidence="3" id="KW-0274">FAD</keyword>
<sequence>MQTLAVVGASLSGLSAARAARTQGFTGRLIMIGDEEHRPYDRPPLSKDFLAGRITTDDLALETAGEDLQAEWLVGSRAVRLDGESRTITLANGESLSADGIVLATGASARTLPELAGLANVFSLRTLADAQMLGEELQPGRRLVVVGAGFIGAEVASTAKGLGLEVTVIEAQPTPLRGPLGEEMGTIVGGLHGLNGVELICGTGIDLFYSGEGTVTGLRLTDGRYVPADLVLVGIGAIPNTGWLAGSGVETGNGIVCDASGRTNVTGIVAVGDCAAWFDSRLGAHRRVEHWTTATEHPEVAVAALLDRPAARPIKAPYFWSDQYGVKLQFAGNAAQAERVSIEAGDPRDHNVLALYYRGEEPVAVLGMNQPRLFTKWRRSLSTSAATDSVAA</sequence>
<name>A0ABQ5MWR4_9MICC</name>
<organism evidence="7 8">
    <name type="scientific">Arthrobacter mangrovi</name>
    <dbReference type="NCBI Taxonomy" id="2966350"/>
    <lineage>
        <taxon>Bacteria</taxon>
        <taxon>Bacillati</taxon>
        <taxon>Actinomycetota</taxon>
        <taxon>Actinomycetes</taxon>
        <taxon>Micrococcales</taxon>
        <taxon>Micrococcaceae</taxon>
        <taxon>Arthrobacter</taxon>
    </lineage>
</organism>
<feature type="domain" description="Reductase C-terminal" evidence="6">
    <location>
        <begin position="318"/>
        <end position="389"/>
    </location>
</feature>
<gene>
    <name evidence="7" type="primary">hcaD_3</name>
    <name evidence="7" type="ORF">AHIS1636_28350</name>
</gene>
<accession>A0ABQ5MWR4</accession>
<evidence type="ECO:0000259" key="5">
    <source>
        <dbReference type="Pfam" id="PF07992"/>
    </source>
</evidence>
<comment type="cofactor">
    <cofactor evidence="1">
        <name>FAD</name>
        <dbReference type="ChEBI" id="CHEBI:57692"/>
    </cofactor>
</comment>
<dbReference type="Proteomes" id="UP001209654">
    <property type="component" value="Unassembled WGS sequence"/>
</dbReference>
<evidence type="ECO:0000313" key="8">
    <source>
        <dbReference type="Proteomes" id="UP001209654"/>
    </source>
</evidence>
<dbReference type="Gene3D" id="3.30.390.30">
    <property type="match status" value="1"/>
</dbReference>
<evidence type="ECO:0000313" key="7">
    <source>
        <dbReference type="EMBL" id="GLB68393.1"/>
    </source>
</evidence>
<keyword evidence="8" id="KW-1185">Reference proteome</keyword>
<dbReference type="PRINTS" id="PR00411">
    <property type="entry name" value="PNDRDTASEI"/>
</dbReference>
<dbReference type="PANTHER" id="PTHR43557">
    <property type="entry name" value="APOPTOSIS-INDUCING FACTOR 1"/>
    <property type="match status" value="1"/>
</dbReference>
<evidence type="ECO:0000256" key="4">
    <source>
        <dbReference type="ARBA" id="ARBA00023002"/>
    </source>
</evidence>
<proteinExistence type="predicted"/>
<dbReference type="InterPro" id="IPR023753">
    <property type="entry name" value="FAD/NAD-binding_dom"/>
</dbReference>